<dbReference type="EMBL" id="MOBJ01000003">
    <property type="protein sequence ID" value="RON10872.1"/>
    <property type="molecule type" value="Genomic_DNA"/>
</dbReference>
<feature type="compositionally biased region" description="Low complexity" evidence="1">
    <location>
        <begin position="52"/>
        <end position="66"/>
    </location>
</feature>
<organism evidence="2 3">
    <name type="scientific">Pseudomonas brassicacearum</name>
    <dbReference type="NCBI Taxonomy" id="930166"/>
    <lineage>
        <taxon>Bacteria</taxon>
        <taxon>Pseudomonadati</taxon>
        <taxon>Pseudomonadota</taxon>
        <taxon>Gammaproteobacteria</taxon>
        <taxon>Pseudomonadales</taxon>
        <taxon>Pseudomonadaceae</taxon>
        <taxon>Pseudomonas</taxon>
    </lineage>
</organism>
<evidence type="ECO:0000256" key="1">
    <source>
        <dbReference type="SAM" id="MobiDB-lite"/>
    </source>
</evidence>
<dbReference type="RefSeq" id="WP_123424041.1">
    <property type="nucleotide sequence ID" value="NZ_MOBJ01000003.1"/>
</dbReference>
<feature type="region of interest" description="Disordered" evidence="1">
    <location>
        <begin position="44"/>
        <end position="66"/>
    </location>
</feature>
<dbReference type="Proteomes" id="UP000286071">
    <property type="component" value="Unassembled WGS sequence"/>
</dbReference>
<reference evidence="2 3" key="1">
    <citation type="submission" date="2016-10" db="EMBL/GenBank/DDBJ databases">
        <title>Comparative genome analysis of multiple Pseudomonas spp. focuses on biocontrol and plant growth promoting traits.</title>
        <authorList>
            <person name="Tao X.-Y."/>
            <person name="Taylor C.G."/>
        </authorList>
    </citation>
    <scope>NUCLEOTIDE SEQUENCE [LARGE SCALE GENOMIC DNA]</scope>
    <source>
        <strain evidence="2 3">48H11</strain>
    </source>
</reference>
<name>A0A423HCH2_9PSED</name>
<sequence>MGDELNQFQMDLLDSVREMNIERALRMAEVTPLADIDFDANVSSSTAHHKNASQQSNNSDASTSGE</sequence>
<accession>A0A423HCH2</accession>
<dbReference type="OrthoDB" id="6959347at2"/>
<comment type="caution">
    <text evidence="2">The sequence shown here is derived from an EMBL/GenBank/DDBJ whole genome shotgun (WGS) entry which is preliminary data.</text>
</comment>
<protein>
    <submittedName>
        <fullName evidence="2">Uncharacterized protein</fullName>
    </submittedName>
</protein>
<gene>
    <name evidence="2" type="ORF">BK659_05000</name>
</gene>
<dbReference type="AlphaFoldDB" id="A0A423HCH2"/>
<evidence type="ECO:0000313" key="2">
    <source>
        <dbReference type="EMBL" id="RON10872.1"/>
    </source>
</evidence>
<proteinExistence type="predicted"/>
<evidence type="ECO:0000313" key="3">
    <source>
        <dbReference type="Proteomes" id="UP000286071"/>
    </source>
</evidence>